<name>A0A494YZG2_9BACL</name>
<keyword evidence="1" id="KW-1133">Transmembrane helix</keyword>
<keyword evidence="4" id="KW-1185">Reference proteome</keyword>
<dbReference type="AlphaFoldDB" id="A0A494YZG2"/>
<accession>A0A494YZG2</accession>
<dbReference type="Proteomes" id="UP000272238">
    <property type="component" value="Unassembled WGS sequence"/>
</dbReference>
<keyword evidence="1" id="KW-0812">Transmembrane</keyword>
<evidence type="ECO:0000256" key="1">
    <source>
        <dbReference type="SAM" id="Phobius"/>
    </source>
</evidence>
<sequence>MKKVKRILGGGGRFIVLLFLIAVTFSYAMFQGGFVSWFLFYSISPFLLYSLLLSFAPIHIGEVRREIKPSKLHRGDSASVTISFQNKSWFPFVFLTVKELGSTTGPSQIFIAGWKRKFEWAYDLQNVERGAIHFNGLHVTITDFFGWTIRNKFIEENKTILVYPKISEIKYKPFQFQFEYGNMNAPFSMVKDSTLVNGVRDYQAGDKFSWIHWKSFAKSETLRTKEFEDRQTQELMLVLDQSSEKNFDDVVDLAASIVTSVVKNHGDISFLSTGKKDYYFPKIKNHNQLEKVMQHLATTQPTPNQSVEAVLANKVGFINSAALIIVTGEITEQLKQFFAKSSNFTRGVVCFEVTNKEKHNRSISNVKVIPLSKGKFEQAFTEVMKP</sequence>
<evidence type="ECO:0000259" key="2">
    <source>
        <dbReference type="Pfam" id="PF01882"/>
    </source>
</evidence>
<proteinExistence type="predicted"/>
<feature type="transmembrane region" description="Helical" evidence="1">
    <location>
        <begin position="36"/>
        <end position="58"/>
    </location>
</feature>
<feature type="transmembrane region" description="Helical" evidence="1">
    <location>
        <begin position="12"/>
        <end position="30"/>
    </location>
</feature>
<feature type="domain" description="DUF58" evidence="2">
    <location>
        <begin position="199"/>
        <end position="340"/>
    </location>
</feature>
<gene>
    <name evidence="3" type="ORF">D8M03_12550</name>
</gene>
<reference evidence="3 4" key="1">
    <citation type="journal article" date="2016" name="Antonie Van Leeuwenhoek">
        <title>Lysinibacillus endophyticus sp. nov., an indole-3-acetic acid producing endophytic bacterium isolated from corn root (Zea mays cv. Xinken-5).</title>
        <authorList>
            <person name="Yu J."/>
            <person name="Guan X."/>
            <person name="Liu C."/>
            <person name="Xiang W."/>
            <person name="Yu Z."/>
            <person name="Liu X."/>
            <person name="Wang G."/>
        </authorList>
    </citation>
    <scope>NUCLEOTIDE SEQUENCE [LARGE SCALE GENOMIC DNA]</scope>
    <source>
        <strain evidence="3 4">DSM 100506</strain>
    </source>
</reference>
<dbReference type="Pfam" id="PF01882">
    <property type="entry name" value="DUF58"/>
    <property type="match status" value="1"/>
</dbReference>
<dbReference type="PANTHER" id="PTHR34351:SF2">
    <property type="entry name" value="DUF58 DOMAIN-CONTAINING PROTEIN"/>
    <property type="match status" value="1"/>
</dbReference>
<organism evidence="3 4">
    <name type="scientific">Ureibacillus endophyticus</name>
    <dbReference type="NCBI Taxonomy" id="1978490"/>
    <lineage>
        <taxon>Bacteria</taxon>
        <taxon>Bacillati</taxon>
        <taxon>Bacillota</taxon>
        <taxon>Bacilli</taxon>
        <taxon>Bacillales</taxon>
        <taxon>Caryophanaceae</taxon>
        <taxon>Ureibacillus</taxon>
    </lineage>
</organism>
<protein>
    <submittedName>
        <fullName evidence="3">DUF58 domain-containing protein</fullName>
    </submittedName>
</protein>
<dbReference type="EMBL" id="RBZN01000034">
    <property type="protein sequence ID" value="RKQ15113.1"/>
    <property type="molecule type" value="Genomic_DNA"/>
</dbReference>
<evidence type="ECO:0000313" key="3">
    <source>
        <dbReference type="EMBL" id="RKQ15113.1"/>
    </source>
</evidence>
<evidence type="ECO:0000313" key="4">
    <source>
        <dbReference type="Proteomes" id="UP000272238"/>
    </source>
</evidence>
<keyword evidence="1" id="KW-0472">Membrane</keyword>
<dbReference type="OrthoDB" id="140416at2"/>
<dbReference type="InterPro" id="IPR002881">
    <property type="entry name" value="DUF58"/>
</dbReference>
<comment type="caution">
    <text evidence="3">The sequence shown here is derived from an EMBL/GenBank/DDBJ whole genome shotgun (WGS) entry which is preliminary data.</text>
</comment>
<dbReference type="RefSeq" id="WP_121215153.1">
    <property type="nucleotide sequence ID" value="NZ_RBZN01000034.1"/>
</dbReference>
<dbReference type="PANTHER" id="PTHR34351">
    <property type="entry name" value="SLR1927 PROTEIN-RELATED"/>
    <property type="match status" value="1"/>
</dbReference>